<dbReference type="EMBL" id="JAHESF010000005">
    <property type="protein sequence ID" value="MBT1696623.1"/>
    <property type="molecule type" value="Genomic_DNA"/>
</dbReference>
<dbReference type="Proteomes" id="UP001319200">
    <property type="component" value="Unassembled WGS sequence"/>
</dbReference>
<gene>
    <name evidence="9" type="ORF">KK083_07050</name>
</gene>
<feature type="transmembrane region" description="Helical" evidence="6">
    <location>
        <begin position="332"/>
        <end position="361"/>
    </location>
</feature>
<comment type="caution">
    <text evidence="9">The sequence shown here is derived from an EMBL/GenBank/DDBJ whole genome shotgun (WGS) entry which is preliminary data.</text>
</comment>
<dbReference type="AlphaFoldDB" id="A0AAP2GM71"/>
<keyword evidence="5 6" id="KW-0472">Membrane</keyword>
<accession>A0AAP2GM71</accession>
<dbReference type="InterPro" id="IPR025857">
    <property type="entry name" value="MacB_PCD"/>
</dbReference>
<dbReference type="InterPro" id="IPR050250">
    <property type="entry name" value="Macrolide_Exporter_MacB"/>
</dbReference>
<dbReference type="RefSeq" id="WP_254161911.1">
    <property type="nucleotide sequence ID" value="NZ_JAHESF010000005.1"/>
</dbReference>
<feature type="domain" description="MacB-like periplasmic core" evidence="8">
    <location>
        <begin position="437"/>
        <end position="623"/>
    </location>
</feature>
<feature type="transmembrane region" description="Helical" evidence="6">
    <location>
        <begin position="381"/>
        <end position="407"/>
    </location>
</feature>
<dbReference type="PANTHER" id="PTHR30572">
    <property type="entry name" value="MEMBRANE COMPONENT OF TRANSPORTER-RELATED"/>
    <property type="match status" value="1"/>
</dbReference>
<dbReference type="Pfam" id="PF02687">
    <property type="entry name" value="FtsX"/>
    <property type="match status" value="1"/>
</dbReference>
<comment type="subcellular location">
    <subcellularLocation>
        <location evidence="1">Cell membrane</location>
        <topology evidence="1">Multi-pass membrane protein</topology>
    </subcellularLocation>
</comment>
<evidence type="ECO:0000313" key="9">
    <source>
        <dbReference type="EMBL" id="MBT1696623.1"/>
    </source>
</evidence>
<reference evidence="9 10" key="1">
    <citation type="submission" date="2021-05" db="EMBL/GenBank/DDBJ databases">
        <title>A Polyphasic approach of four new species of the genus Ohtaekwangia: Ohtaekwangia histidinii sp. nov., Ohtaekwangia cretensis sp. nov., Ohtaekwangia indiensis sp. nov., Ohtaekwangia reichenbachii sp. nov. from diverse environment.</title>
        <authorList>
            <person name="Octaviana S."/>
        </authorList>
    </citation>
    <scope>NUCLEOTIDE SEQUENCE [LARGE SCALE GENOMIC DNA]</scope>
    <source>
        <strain evidence="9 10">PWU4</strain>
    </source>
</reference>
<dbReference type="GO" id="GO:0005886">
    <property type="term" value="C:plasma membrane"/>
    <property type="evidence" value="ECO:0007669"/>
    <property type="project" value="UniProtKB-SubCell"/>
</dbReference>
<feature type="transmembrane region" description="Helical" evidence="6">
    <location>
        <begin position="428"/>
        <end position="452"/>
    </location>
</feature>
<evidence type="ECO:0000313" key="10">
    <source>
        <dbReference type="Proteomes" id="UP001319200"/>
    </source>
</evidence>
<keyword evidence="3 6" id="KW-0812">Transmembrane</keyword>
<feature type="transmembrane region" description="Helical" evidence="6">
    <location>
        <begin position="659"/>
        <end position="680"/>
    </location>
</feature>
<sequence length="783" mass="87626">MLRNYFKTALRNLLRQKITLFINVACLSVAVGCSIVAYLFVDNHVNREWYHANAEKIFLVERQAREEGDLYTYGTTPTPLGPAMTDLAPVVRTVRVAISQATILSGGNEFDERIRLVDPGFMDMFTLPLVDGNSSALRDKNAVFLSQDLARKYFGEENAIGRTLQIKLQDQAERSFVVRGVTEHIPSQSCVEFSIFMSYENRFETGSTHSDDWNNLTQATFIQVDNPADIARVASQMKPFITLQNAADKTNTPVKAFIFENLLDIKRNVGNVKNSIAGRKLSWQGVIMFSSIATLLLLLSCFNFINISMAAAGTRLKEIGIRKVIGGNKLQLIFQFLTENVVVCLAAFIIAVALTGSFLLPAFNNIFGNGLIMDFSLRINLWLYMGALLVLVGVVSGLYPALYIASFKPVVILRDRLRFGSKNRFMQFLLSFQFVLAFVTMMASVGLTLNLIDLKNRDWGYDHENILVVKVKSPEQYNRMYKTALEQSQVLSVAGAKQHAGIYRTEMNVTAGEAQSHAIVFEVGNHYLETMGFHLTSGRSPGTRSEVVVNELFARQFGWETGEGRTIVIDSTTYAVTGVVRDFHHDSFQNDIEPLVFRLGDESQFTYLVMRTAPGSAAQASASLNSAWKHDFPDVAFHYFFQDQAFDEMYENSNGLLRIFTFTTVLALLMSCVGLFGLAAQRALSKMKELCIRKIFGIPQVKAILLVNGHFLVLLTVSALVATPVSYLILTAVLDSFYTYRMEIGPASFIIAYLLVIVTMLLTLLKKFVEITRMNPADILRNE</sequence>
<feature type="transmembrane region" description="Helical" evidence="6">
    <location>
        <begin position="701"/>
        <end position="727"/>
    </location>
</feature>
<dbReference type="PANTHER" id="PTHR30572:SF18">
    <property type="entry name" value="ABC-TYPE MACROLIDE FAMILY EXPORT SYSTEM PERMEASE COMPONENT 2"/>
    <property type="match status" value="1"/>
</dbReference>
<keyword evidence="2" id="KW-1003">Cell membrane</keyword>
<dbReference type="Pfam" id="PF12704">
    <property type="entry name" value="MacB_PCD"/>
    <property type="match status" value="2"/>
</dbReference>
<keyword evidence="10" id="KW-1185">Reference proteome</keyword>
<evidence type="ECO:0000256" key="4">
    <source>
        <dbReference type="ARBA" id="ARBA00022989"/>
    </source>
</evidence>
<proteinExistence type="predicted"/>
<feature type="domain" description="ABC3 transporter permease C-terminal" evidence="7">
    <location>
        <begin position="291"/>
        <end position="408"/>
    </location>
</feature>
<keyword evidence="4 6" id="KW-1133">Transmembrane helix</keyword>
<evidence type="ECO:0000256" key="1">
    <source>
        <dbReference type="ARBA" id="ARBA00004651"/>
    </source>
</evidence>
<protein>
    <submittedName>
        <fullName evidence="9">ABC transporter permease</fullName>
    </submittedName>
</protein>
<evidence type="ECO:0000259" key="7">
    <source>
        <dbReference type="Pfam" id="PF02687"/>
    </source>
</evidence>
<evidence type="ECO:0000256" key="6">
    <source>
        <dbReference type="SAM" id="Phobius"/>
    </source>
</evidence>
<organism evidence="9 10">
    <name type="scientific">Chryseosolibacter histidini</name>
    <dbReference type="NCBI Taxonomy" id="2782349"/>
    <lineage>
        <taxon>Bacteria</taxon>
        <taxon>Pseudomonadati</taxon>
        <taxon>Bacteroidota</taxon>
        <taxon>Cytophagia</taxon>
        <taxon>Cytophagales</taxon>
        <taxon>Chryseotaleaceae</taxon>
        <taxon>Chryseosolibacter</taxon>
    </lineage>
</organism>
<evidence type="ECO:0000256" key="2">
    <source>
        <dbReference type="ARBA" id="ARBA00022475"/>
    </source>
</evidence>
<feature type="transmembrane region" description="Helical" evidence="6">
    <location>
        <begin position="286"/>
        <end position="311"/>
    </location>
</feature>
<evidence type="ECO:0000259" key="8">
    <source>
        <dbReference type="Pfam" id="PF12704"/>
    </source>
</evidence>
<feature type="transmembrane region" description="Helical" evidence="6">
    <location>
        <begin position="20"/>
        <end position="41"/>
    </location>
</feature>
<dbReference type="GO" id="GO:0022857">
    <property type="term" value="F:transmembrane transporter activity"/>
    <property type="evidence" value="ECO:0007669"/>
    <property type="project" value="TreeGrafter"/>
</dbReference>
<evidence type="ECO:0000256" key="3">
    <source>
        <dbReference type="ARBA" id="ARBA00022692"/>
    </source>
</evidence>
<dbReference type="PROSITE" id="PS51257">
    <property type="entry name" value="PROKAR_LIPOPROTEIN"/>
    <property type="match status" value="1"/>
</dbReference>
<evidence type="ECO:0000256" key="5">
    <source>
        <dbReference type="ARBA" id="ARBA00023136"/>
    </source>
</evidence>
<feature type="domain" description="MacB-like periplasmic core" evidence="8">
    <location>
        <begin position="21"/>
        <end position="238"/>
    </location>
</feature>
<feature type="transmembrane region" description="Helical" evidence="6">
    <location>
        <begin position="747"/>
        <end position="765"/>
    </location>
</feature>
<name>A0AAP2GM71_9BACT</name>
<dbReference type="InterPro" id="IPR003838">
    <property type="entry name" value="ABC3_permease_C"/>
</dbReference>